<evidence type="ECO:0000256" key="1">
    <source>
        <dbReference type="SAM" id="SignalP"/>
    </source>
</evidence>
<gene>
    <name evidence="2" type="ORF">GA0070622_3154</name>
</gene>
<keyword evidence="1" id="KW-0732">Signal</keyword>
<dbReference type="STRING" id="946078.GA0070622_3154"/>
<dbReference type="RefSeq" id="WP_091573969.1">
    <property type="nucleotide sequence ID" value="NZ_FLRH01000003.1"/>
</dbReference>
<reference evidence="3" key="1">
    <citation type="submission" date="2016-06" db="EMBL/GenBank/DDBJ databases">
        <authorList>
            <person name="Varghese N."/>
            <person name="Submissions Spin"/>
        </authorList>
    </citation>
    <scope>NUCLEOTIDE SEQUENCE [LARGE SCALE GENOMIC DNA]</scope>
    <source>
        <strain evidence="3">DSM 45794</strain>
    </source>
</reference>
<evidence type="ECO:0000313" key="2">
    <source>
        <dbReference type="EMBL" id="SBT66137.1"/>
    </source>
</evidence>
<protein>
    <submittedName>
        <fullName evidence="2">Uncharacterized protein</fullName>
    </submittedName>
</protein>
<dbReference type="OrthoDB" id="3384942at2"/>
<proteinExistence type="predicted"/>
<feature type="chain" id="PRO_5039712219" evidence="1">
    <location>
        <begin position="22"/>
        <end position="175"/>
    </location>
</feature>
<organism evidence="2 3">
    <name type="scientific">Micromonospora sediminicola</name>
    <dbReference type="NCBI Taxonomy" id="946078"/>
    <lineage>
        <taxon>Bacteria</taxon>
        <taxon>Bacillati</taxon>
        <taxon>Actinomycetota</taxon>
        <taxon>Actinomycetes</taxon>
        <taxon>Micromonosporales</taxon>
        <taxon>Micromonosporaceae</taxon>
        <taxon>Micromonospora</taxon>
    </lineage>
</organism>
<name>A0A1A9BB72_9ACTN</name>
<sequence>MLNRRIRMLLAAALTVPFLGAAAVATRTGTTAAGAAPVVPAPTVDPANPTTGTHLRLGLRVSARAATPNLLEIDSGFASSLRGTGGPFQLVVRDSGGAVLDTLWLDDPLATRVYGNKEKAHDTPRAKEADVVVDLPVTDTAFVVDVVLADRRIGQVEVASLIQACRNAPLPCATI</sequence>
<dbReference type="AlphaFoldDB" id="A0A1A9BB72"/>
<keyword evidence="3" id="KW-1185">Reference proteome</keyword>
<dbReference type="EMBL" id="FLRH01000003">
    <property type="protein sequence ID" value="SBT66137.1"/>
    <property type="molecule type" value="Genomic_DNA"/>
</dbReference>
<dbReference type="Proteomes" id="UP000199558">
    <property type="component" value="Unassembled WGS sequence"/>
</dbReference>
<accession>A0A1A9BB72</accession>
<feature type="signal peptide" evidence="1">
    <location>
        <begin position="1"/>
        <end position="21"/>
    </location>
</feature>
<evidence type="ECO:0000313" key="3">
    <source>
        <dbReference type="Proteomes" id="UP000199558"/>
    </source>
</evidence>